<dbReference type="OrthoDB" id="3945418at2759"/>
<dbReference type="GO" id="GO:0020037">
    <property type="term" value="F:heme binding"/>
    <property type="evidence" value="ECO:0007669"/>
    <property type="project" value="InterPro"/>
</dbReference>
<proteinExistence type="predicted"/>
<evidence type="ECO:0000313" key="2">
    <source>
        <dbReference type="Proteomes" id="UP000176998"/>
    </source>
</evidence>
<dbReference type="GO" id="GO:0005506">
    <property type="term" value="F:iron ion binding"/>
    <property type="evidence" value="ECO:0007669"/>
    <property type="project" value="InterPro"/>
</dbReference>
<dbReference type="SUPFAM" id="SSF48264">
    <property type="entry name" value="Cytochrome P450"/>
    <property type="match status" value="1"/>
</dbReference>
<protein>
    <submittedName>
        <fullName evidence="1">Trichodiene oxygenase</fullName>
    </submittedName>
</protein>
<reference evidence="1 2" key="1">
    <citation type="submission" date="2016-09" db="EMBL/GenBank/DDBJ databases">
        <authorList>
            <person name="Capua I."/>
            <person name="De Benedictis P."/>
            <person name="Joannis T."/>
            <person name="Lombin L.H."/>
            <person name="Cattoli G."/>
        </authorList>
    </citation>
    <scope>NUCLEOTIDE SEQUENCE [LARGE SCALE GENOMIC DNA]</scope>
    <source>
        <strain evidence="1 2">IMI 309357</strain>
    </source>
</reference>
<dbReference type="GeneID" id="34565979"/>
<dbReference type="GO" id="GO:0004497">
    <property type="term" value="F:monooxygenase activity"/>
    <property type="evidence" value="ECO:0007669"/>
    <property type="project" value="InterPro"/>
</dbReference>
<dbReference type="InterPro" id="IPR036396">
    <property type="entry name" value="Cyt_P450_sf"/>
</dbReference>
<name>A0A1G4ARY2_9PEZI</name>
<dbReference type="Gene3D" id="1.10.630.10">
    <property type="entry name" value="Cytochrome P450"/>
    <property type="match status" value="1"/>
</dbReference>
<comment type="caution">
    <text evidence="1">The sequence shown here is derived from an EMBL/GenBank/DDBJ whole genome shotgun (WGS) entry which is preliminary data.</text>
</comment>
<dbReference type="AlphaFoldDB" id="A0A1G4ARY2"/>
<keyword evidence="2" id="KW-1185">Reference proteome</keyword>
<dbReference type="STRING" id="1209926.A0A1G4ARY2"/>
<dbReference type="Proteomes" id="UP000176998">
    <property type="component" value="Unassembled WGS sequence"/>
</dbReference>
<organism evidence="1 2">
    <name type="scientific">Colletotrichum orchidophilum</name>
    <dbReference type="NCBI Taxonomy" id="1209926"/>
    <lineage>
        <taxon>Eukaryota</taxon>
        <taxon>Fungi</taxon>
        <taxon>Dikarya</taxon>
        <taxon>Ascomycota</taxon>
        <taxon>Pezizomycotina</taxon>
        <taxon>Sordariomycetes</taxon>
        <taxon>Hypocreomycetidae</taxon>
        <taxon>Glomerellales</taxon>
        <taxon>Glomerellaceae</taxon>
        <taxon>Colletotrichum</taxon>
    </lineage>
</organism>
<evidence type="ECO:0000313" key="1">
    <source>
        <dbReference type="EMBL" id="OHE91843.1"/>
    </source>
</evidence>
<sequence>MGEPAEQSKNTMKRLTGEATMMLVAGIETTASALRVRSYRLLRNSDAVTKRLEPSFSLSVTTDPKHVPNWATLEKLRYF</sequence>
<dbReference type="EMBL" id="MJBS01000168">
    <property type="protein sequence ID" value="OHE91843.1"/>
    <property type="molecule type" value="Genomic_DNA"/>
</dbReference>
<dbReference type="RefSeq" id="XP_022469015.1">
    <property type="nucleotide sequence ID" value="XM_022624469.1"/>
</dbReference>
<gene>
    <name evidence="1" type="ORF">CORC01_12851</name>
</gene>
<dbReference type="GO" id="GO:0016705">
    <property type="term" value="F:oxidoreductase activity, acting on paired donors, with incorporation or reduction of molecular oxygen"/>
    <property type="evidence" value="ECO:0007669"/>
    <property type="project" value="InterPro"/>
</dbReference>
<accession>A0A1G4ARY2</accession>